<protein>
    <submittedName>
        <fullName evidence="2">Uncharacterized protein</fullName>
    </submittedName>
</protein>
<gene>
    <name evidence="2" type="ORF">F9C07_10479</name>
</gene>
<evidence type="ECO:0000313" key="3">
    <source>
        <dbReference type="Proteomes" id="UP000596276"/>
    </source>
</evidence>
<proteinExistence type="predicted"/>
<dbReference type="Proteomes" id="UP000596276">
    <property type="component" value="Chromosome 4"/>
</dbReference>
<feature type="region of interest" description="Disordered" evidence="1">
    <location>
        <begin position="29"/>
        <end position="56"/>
    </location>
</feature>
<feature type="compositionally biased region" description="Polar residues" evidence="1">
    <location>
        <begin position="35"/>
        <end position="49"/>
    </location>
</feature>
<dbReference type="VEuPathDB" id="FungiDB:F9C07_10479"/>
<keyword evidence="3" id="KW-1185">Reference proteome</keyword>
<reference evidence="3" key="1">
    <citation type="journal article" date="2021" name="G3 (Bethesda)">
        <title>Chromosome assembled and annotated genome sequence of Aspergillus flavus NRRL 3357.</title>
        <authorList>
            <person name="Skerker J.M."/>
            <person name="Pianalto K.M."/>
            <person name="Mondo S.J."/>
            <person name="Yang K."/>
            <person name="Arkin A.P."/>
            <person name="Keller N.P."/>
            <person name="Grigoriev I.V."/>
            <person name="Louise Glass N.L."/>
        </authorList>
    </citation>
    <scope>NUCLEOTIDE SEQUENCE [LARGE SCALE GENOMIC DNA]</scope>
    <source>
        <strain evidence="3">ATCC 200026 / FGSC A1120 / IAM 13836 / NRRL 3357 / JCM 12722 / SRRC 167</strain>
    </source>
</reference>
<sequence>MIEKIASHQVTQIALRDRGCKLRQIMSGEKKPAFMTNQRPARSSPCSSSKRMHACE</sequence>
<evidence type="ECO:0000313" key="2">
    <source>
        <dbReference type="EMBL" id="QRD90703.1"/>
    </source>
</evidence>
<dbReference type="AlphaFoldDB" id="A0A7U2QZL3"/>
<dbReference type="EMBL" id="CP044618">
    <property type="protein sequence ID" value="QRD90703.1"/>
    <property type="molecule type" value="Genomic_DNA"/>
</dbReference>
<accession>A0A7U2QZL3</accession>
<name>A0A7U2QZL3_ASPFN</name>
<evidence type="ECO:0000256" key="1">
    <source>
        <dbReference type="SAM" id="MobiDB-lite"/>
    </source>
</evidence>
<organism evidence="2 3">
    <name type="scientific">Aspergillus flavus (strain ATCC 200026 / FGSC A1120 / IAM 13836 / NRRL 3357 / JCM 12722 / SRRC 167)</name>
    <dbReference type="NCBI Taxonomy" id="332952"/>
    <lineage>
        <taxon>Eukaryota</taxon>
        <taxon>Fungi</taxon>
        <taxon>Dikarya</taxon>
        <taxon>Ascomycota</taxon>
        <taxon>Pezizomycotina</taxon>
        <taxon>Eurotiomycetes</taxon>
        <taxon>Eurotiomycetidae</taxon>
        <taxon>Eurotiales</taxon>
        <taxon>Aspergillaceae</taxon>
        <taxon>Aspergillus</taxon>
        <taxon>Aspergillus subgen. Circumdati</taxon>
    </lineage>
</organism>